<feature type="transmembrane region" description="Helical" evidence="1">
    <location>
        <begin position="52"/>
        <end position="72"/>
    </location>
</feature>
<dbReference type="EMBL" id="BART01034838">
    <property type="protein sequence ID" value="GAH08223.1"/>
    <property type="molecule type" value="Genomic_DNA"/>
</dbReference>
<feature type="non-terminal residue" evidence="2">
    <location>
        <position position="1"/>
    </location>
</feature>
<keyword evidence="1" id="KW-0472">Membrane</keyword>
<protein>
    <submittedName>
        <fullName evidence="2">Uncharacterized protein</fullName>
    </submittedName>
</protein>
<evidence type="ECO:0000313" key="2">
    <source>
        <dbReference type="EMBL" id="GAH08223.1"/>
    </source>
</evidence>
<feature type="transmembrane region" description="Helical" evidence="1">
    <location>
        <begin position="118"/>
        <end position="137"/>
    </location>
</feature>
<dbReference type="AlphaFoldDB" id="X1EHU3"/>
<accession>X1EHU3</accession>
<feature type="transmembrane region" description="Helical" evidence="1">
    <location>
        <begin position="21"/>
        <end position="40"/>
    </location>
</feature>
<keyword evidence="1" id="KW-0812">Transmembrane</keyword>
<proteinExistence type="predicted"/>
<feature type="transmembrane region" description="Helical" evidence="1">
    <location>
        <begin position="149"/>
        <end position="168"/>
    </location>
</feature>
<feature type="non-terminal residue" evidence="2">
    <location>
        <position position="204"/>
    </location>
</feature>
<feature type="transmembrane region" description="Helical" evidence="1">
    <location>
        <begin position="180"/>
        <end position="203"/>
    </location>
</feature>
<keyword evidence="1" id="KW-1133">Transmembrane helix</keyword>
<reference evidence="2" key="1">
    <citation type="journal article" date="2014" name="Front. Microbiol.">
        <title>High frequency of phylogenetically diverse reductive dehalogenase-homologous genes in deep subseafloor sedimentary metagenomes.</title>
        <authorList>
            <person name="Kawai M."/>
            <person name="Futagami T."/>
            <person name="Toyoda A."/>
            <person name="Takaki Y."/>
            <person name="Nishi S."/>
            <person name="Hori S."/>
            <person name="Arai W."/>
            <person name="Tsubouchi T."/>
            <person name="Morono Y."/>
            <person name="Uchiyama I."/>
            <person name="Ito T."/>
            <person name="Fujiyama A."/>
            <person name="Inagaki F."/>
            <person name="Takami H."/>
        </authorList>
    </citation>
    <scope>NUCLEOTIDE SEQUENCE</scope>
    <source>
        <strain evidence="2">Expedition CK06-06</strain>
    </source>
</reference>
<gene>
    <name evidence="2" type="ORF">S01H4_59412</name>
</gene>
<name>X1EHU3_9ZZZZ</name>
<sequence>TLLVANTYDNYPVFKRKERRTVITAVSLLIPLGSLFYLVLVRTRADLPSWEIFIATIFIVVTYFLTFKQILASRFEKYDISNPVLLEILFVGLINLTVFLALMAEMILIDKVLPDKVFVNYIFIGMYMVLQISFALISMSWKVEQTDSIVAQSLTSMLFVQGAFIAFFNNLGGVRSTVPVGYEIVLSISLSLLFIAPLISIIAL</sequence>
<feature type="transmembrane region" description="Helical" evidence="1">
    <location>
        <begin position="84"/>
        <end position="106"/>
    </location>
</feature>
<comment type="caution">
    <text evidence="2">The sequence shown here is derived from an EMBL/GenBank/DDBJ whole genome shotgun (WGS) entry which is preliminary data.</text>
</comment>
<evidence type="ECO:0000256" key="1">
    <source>
        <dbReference type="SAM" id="Phobius"/>
    </source>
</evidence>
<organism evidence="2">
    <name type="scientific">marine sediment metagenome</name>
    <dbReference type="NCBI Taxonomy" id="412755"/>
    <lineage>
        <taxon>unclassified sequences</taxon>
        <taxon>metagenomes</taxon>
        <taxon>ecological metagenomes</taxon>
    </lineage>
</organism>